<protein>
    <submittedName>
        <fullName evidence="1">Uncharacterized protein</fullName>
    </submittedName>
</protein>
<evidence type="ECO:0000313" key="1">
    <source>
        <dbReference type="EMBL" id="ONM54619.1"/>
    </source>
</evidence>
<name>A0A1D6I387_MAIZE</name>
<dbReference type="EMBL" id="CM007650">
    <property type="protein sequence ID" value="ONM54619.1"/>
    <property type="molecule type" value="Genomic_DNA"/>
</dbReference>
<sequence length="255" mass="29470">MRRAATPRWKGQVALAVAVKSLSREAITVVGSPTWVRRCGLSQVHRCWCGSACQGRRASWIGSFVGRLQEVMHTFMERVCVKNRRPSPRRVWLPAATRPTILHWESCNDCCTQKFGSHTRSQLFPKMECFSDLDVNLYKLWHLYLTIYISQYTYCLFNVHLVEVYAGLLRYSGYAGLIMLLSLVYAKIRYVEDKKVHLLQERMATRFTDVISGLSVSWAPKPESSIVKLQNRQQCLRYCWYAQPKLDGSDFPTSM</sequence>
<accession>A0A1D6I387</accession>
<gene>
    <name evidence="1" type="ORF">ZEAMMB73_Zm00001d020254</name>
</gene>
<dbReference type="AlphaFoldDB" id="A0A1D6I387"/>
<reference evidence="1" key="1">
    <citation type="submission" date="2015-12" db="EMBL/GenBank/DDBJ databases">
        <title>Update maize B73 reference genome by single molecule sequencing technologies.</title>
        <authorList>
            <consortium name="Maize Genome Sequencing Project"/>
            <person name="Ware D."/>
        </authorList>
    </citation>
    <scope>NUCLEOTIDE SEQUENCE [LARGE SCALE GENOMIC DNA]</scope>
    <source>
        <tissue evidence="1">Seedling</tissue>
    </source>
</reference>
<dbReference type="InParanoid" id="A0A1D6I387"/>
<proteinExistence type="predicted"/>
<organism evidence="1">
    <name type="scientific">Zea mays</name>
    <name type="common">Maize</name>
    <dbReference type="NCBI Taxonomy" id="4577"/>
    <lineage>
        <taxon>Eukaryota</taxon>
        <taxon>Viridiplantae</taxon>
        <taxon>Streptophyta</taxon>
        <taxon>Embryophyta</taxon>
        <taxon>Tracheophyta</taxon>
        <taxon>Spermatophyta</taxon>
        <taxon>Magnoliopsida</taxon>
        <taxon>Liliopsida</taxon>
        <taxon>Poales</taxon>
        <taxon>Poaceae</taxon>
        <taxon>PACMAD clade</taxon>
        <taxon>Panicoideae</taxon>
        <taxon>Andropogonodae</taxon>
        <taxon>Andropogoneae</taxon>
        <taxon>Tripsacinae</taxon>
        <taxon>Zea</taxon>
    </lineage>
</organism>